<dbReference type="OrthoDB" id="163530at2"/>
<dbReference type="AlphaFoldDB" id="A0A1X3GN52"/>
<dbReference type="EMBL" id="NAFI01000180">
    <property type="protein sequence ID" value="OSJ06111.1"/>
    <property type="molecule type" value="Genomic_DNA"/>
</dbReference>
<proteinExistence type="predicted"/>
<accession>A0A1X3GN52</accession>
<gene>
    <name evidence="1" type="ORF">BSZ18_23455</name>
</gene>
<evidence type="ECO:0000313" key="1">
    <source>
        <dbReference type="EMBL" id="OSJ06111.1"/>
    </source>
</evidence>
<comment type="caution">
    <text evidence="1">The sequence shown here is derived from an EMBL/GenBank/DDBJ whole genome shotgun (WGS) entry which is preliminary data.</text>
</comment>
<dbReference type="RefSeq" id="WP_085360283.1">
    <property type="nucleotide sequence ID" value="NZ_NAFD01000184.1"/>
</dbReference>
<sequence>MLIGAQYSGSADIMDTPPFTSAFVFADDARLAAQLSSLLAVPGRYLAVCDGPRMQRPDHKLEVLRRHNAMGRTRAKTAFMAGLPDNAMQALGQSLNSRRQVPCIRISSSVDMESAIPHTDQRDVLTWGRDRIGIGLLKALRAGQQIVFDDKPSPYEWVPSKGGHIVVCEQGEEISEVIAANYAYALDAGLFLIPEVDRDRTDEILEAFYSLNDRPGGTSQEAQAGLMQELLGLCGSIPVPDGGSITFVGRLPYGFAYPEHPSTHLFKYPDLGTSVVNGFAAEQPGQPATRTTS</sequence>
<evidence type="ECO:0000313" key="2">
    <source>
        <dbReference type="Proteomes" id="UP000193553"/>
    </source>
</evidence>
<dbReference type="Proteomes" id="UP000193553">
    <property type="component" value="Unassembled WGS sequence"/>
</dbReference>
<reference evidence="1 2" key="1">
    <citation type="submission" date="2017-03" db="EMBL/GenBank/DDBJ databases">
        <title>Whole genome sequences of fourteen strains of Bradyrhizobium canariense and one strain of Bradyrhizobium japonicum isolated from Lupinus (Papilionoideae: Genisteae) species in Algeria.</title>
        <authorList>
            <person name="Crovadore J."/>
            <person name="Chekireb D."/>
            <person name="Brachmann A."/>
            <person name="Chablais R."/>
            <person name="Cochard B."/>
            <person name="Lefort F."/>
        </authorList>
    </citation>
    <scope>NUCLEOTIDE SEQUENCE [LARGE SCALE GENOMIC DNA]</scope>
    <source>
        <strain evidence="1 2">UBMA195</strain>
    </source>
</reference>
<protein>
    <submittedName>
        <fullName evidence="1">Uncharacterized protein</fullName>
    </submittedName>
</protein>
<organism evidence="1 2">
    <name type="scientific">Bradyrhizobium canariense</name>
    <dbReference type="NCBI Taxonomy" id="255045"/>
    <lineage>
        <taxon>Bacteria</taxon>
        <taxon>Pseudomonadati</taxon>
        <taxon>Pseudomonadota</taxon>
        <taxon>Alphaproteobacteria</taxon>
        <taxon>Hyphomicrobiales</taxon>
        <taxon>Nitrobacteraceae</taxon>
        <taxon>Bradyrhizobium</taxon>
    </lineage>
</organism>
<name>A0A1X3GN52_9BRAD</name>